<protein>
    <submittedName>
        <fullName evidence="1">Uncharacterized protein</fullName>
    </submittedName>
</protein>
<dbReference type="EMBL" id="LCKS01000005">
    <property type="protein sequence ID" value="KKU02928.1"/>
    <property type="molecule type" value="Genomic_DNA"/>
</dbReference>
<dbReference type="Proteomes" id="UP000034264">
    <property type="component" value="Unassembled WGS sequence"/>
</dbReference>
<evidence type="ECO:0000313" key="2">
    <source>
        <dbReference type="Proteomes" id="UP000034264"/>
    </source>
</evidence>
<evidence type="ECO:0000313" key="1">
    <source>
        <dbReference type="EMBL" id="KKU02928.1"/>
    </source>
</evidence>
<organism evidence="1 2">
    <name type="scientific">Candidatus Amesbacteria bacterium GW2011_GWC2_45_19</name>
    <dbReference type="NCBI Taxonomy" id="1618366"/>
    <lineage>
        <taxon>Bacteria</taxon>
        <taxon>Candidatus Amesiibacteriota</taxon>
    </lineage>
</organism>
<accession>A0A0G1PBZ7</accession>
<reference evidence="1 2" key="1">
    <citation type="journal article" date="2015" name="Nature">
        <title>rRNA introns, odd ribosomes, and small enigmatic genomes across a large radiation of phyla.</title>
        <authorList>
            <person name="Brown C.T."/>
            <person name="Hug L.A."/>
            <person name="Thomas B.C."/>
            <person name="Sharon I."/>
            <person name="Castelle C.J."/>
            <person name="Singh A."/>
            <person name="Wilkins M.J."/>
            <person name="Williams K.H."/>
            <person name="Banfield J.F."/>
        </authorList>
    </citation>
    <scope>NUCLEOTIDE SEQUENCE [LARGE SCALE GENOMIC DNA]</scope>
</reference>
<name>A0A0G1PBZ7_9BACT</name>
<proteinExistence type="predicted"/>
<sequence length="192" mass="21573">MSLSERITTIRVPQSDYGLFQRLMAETGVQLEKPIFQVVNVPPGLDYKWHNSDVKDSVMAVRGVVRDATLEQLGANKGNWHWVLPPGSTKSSFQEVGGIIGNPDFMHYQWQDISDSNLGDFRKLKEQAGQGPYVNIKKSVLLFSDEVEKLAKGETVVADHRSGFGSGYVMERMEAFTVLKGRLHRVRAYLSD</sequence>
<dbReference type="AlphaFoldDB" id="A0A0G1PBZ7"/>
<comment type="caution">
    <text evidence="1">The sequence shown here is derived from an EMBL/GenBank/DDBJ whole genome shotgun (WGS) entry which is preliminary data.</text>
</comment>
<gene>
    <name evidence="1" type="ORF">UX05_C0005G0005</name>
</gene>